<evidence type="ECO:0000256" key="2">
    <source>
        <dbReference type="ARBA" id="ARBA00022801"/>
    </source>
</evidence>
<dbReference type="PRINTS" id="PR00502">
    <property type="entry name" value="NUDIXFAMILY"/>
</dbReference>
<evidence type="ECO:0000256" key="3">
    <source>
        <dbReference type="RuleBase" id="RU003476"/>
    </source>
</evidence>
<proteinExistence type="inferred from homology"/>
<dbReference type="InterPro" id="IPR020084">
    <property type="entry name" value="NUDIX_hydrolase_CS"/>
</dbReference>
<sequence length="138" mass="15073">MPNPRPAVIVILERDGAFLLVQRNNPPDAGLWGHAGGKLEWGESLEQAALRELREETGLDAAPLGRLPPLDVLTEAHHFILCPVVCEDRGGDPVAGDDARATGWFTLADMRATPERFSRDVARICEQARAWQAARTLG</sequence>
<evidence type="ECO:0000259" key="4">
    <source>
        <dbReference type="PROSITE" id="PS51462"/>
    </source>
</evidence>
<comment type="cofactor">
    <cofactor evidence="1">
        <name>Mg(2+)</name>
        <dbReference type="ChEBI" id="CHEBI:18420"/>
    </cofactor>
</comment>
<dbReference type="SUPFAM" id="SSF55811">
    <property type="entry name" value="Nudix"/>
    <property type="match status" value="1"/>
</dbReference>
<reference evidence="5 6" key="1">
    <citation type="submission" date="2019-02" db="EMBL/GenBank/DDBJ databases">
        <title>Marinobacter halodurans sp. nov., a marine bacterium isolated from sea tidal flat.</title>
        <authorList>
            <person name="Yoo Y."/>
            <person name="Lee D.W."/>
            <person name="Kim B.S."/>
            <person name="Kim J.-J."/>
        </authorList>
    </citation>
    <scope>NUCLEOTIDE SEQUENCE [LARGE SCALE GENOMIC DNA]</scope>
    <source>
        <strain evidence="5 6">YJ-S3-2</strain>
    </source>
</reference>
<dbReference type="InterPro" id="IPR000086">
    <property type="entry name" value="NUDIX_hydrolase_dom"/>
</dbReference>
<comment type="similarity">
    <text evidence="3">Belongs to the Nudix hydrolase family.</text>
</comment>
<keyword evidence="6" id="KW-1185">Reference proteome</keyword>
<dbReference type="InterPro" id="IPR015797">
    <property type="entry name" value="NUDIX_hydrolase-like_dom_sf"/>
</dbReference>
<name>A0ABY1ZK21_9GAMM</name>
<feature type="domain" description="Nudix hydrolase" evidence="4">
    <location>
        <begin position="2"/>
        <end position="127"/>
    </location>
</feature>
<dbReference type="PANTHER" id="PTHR43736">
    <property type="entry name" value="ADP-RIBOSE PYROPHOSPHATASE"/>
    <property type="match status" value="1"/>
</dbReference>
<gene>
    <name evidence="5" type="ORF">EZI54_14925</name>
</gene>
<dbReference type="RefSeq" id="WP_131482683.1">
    <property type="nucleotide sequence ID" value="NZ_SJDL01000024.1"/>
</dbReference>
<dbReference type="InterPro" id="IPR020476">
    <property type="entry name" value="Nudix_hydrolase"/>
</dbReference>
<dbReference type="Gene3D" id="3.90.79.10">
    <property type="entry name" value="Nucleoside Triphosphate Pyrophosphohydrolase"/>
    <property type="match status" value="1"/>
</dbReference>
<dbReference type="CDD" id="cd04673">
    <property type="entry name" value="NUDIX_ADPRase"/>
    <property type="match status" value="1"/>
</dbReference>
<dbReference type="EMBL" id="SJDL01000024">
    <property type="protein sequence ID" value="TBW53782.1"/>
    <property type="molecule type" value="Genomic_DNA"/>
</dbReference>
<dbReference type="PROSITE" id="PS51462">
    <property type="entry name" value="NUDIX"/>
    <property type="match status" value="1"/>
</dbReference>
<dbReference type="Pfam" id="PF00293">
    <property type="entry name" value="NUDIX"/>
    <property type="match status" value="1"/>
</dbReference>
<organism evidence="5 6">
    <name type="scientific">Marinobacter halodurans</name>
    <dbReference type="NCBI Taxonomy" id="2528979"/>
    <lineage>
        <taxon>Bacteria</taxon>
        <taxon>Pseudomonadati</taxon>
        <taxon>Pseudomonadota</taxon>
        <taxon>Gammaproteobacteria</taxon>
        <taxon>Pseudomonadales</taxon>
        <taxon>Marinobacteraceae</taxon>
        <taxon>Marinobacter</taxon>
    </lineage>
</organism>
<accession>A0ABY1ZK21</accession>
<evidence type="ECO:0000313" key="5">
    <source>
        <dbReference type="EMBL" id="TBW53782.1"/>
    </source>
</evidence>
<keyword evidence="2 3" id="KW-0378">Hydrolase</keyword>
<evidence type="ECO:0000313" key="6">
    <source>
        <dbReference type="Proteomes" id="UP000313645"/>
    </source>
</evidence>
<dbReference type="PROSITE" id="PS00893">
    <property type="entry name" value="NUDIX_BOX"/>
    <property type="match status" value="1"/>
</dbReference>
<comment type="caution">
    <text evidence="5">The sequence shown here is derived from an EMBL/GenBank/DDBJ whole genome shotgun (WGS) entry which is preliminary data.</text>
</comment>
<evidence type="ECO:0000256" key="1">
    <source>
        <dbReference type="ARBA" id="ARBA00001946"/>
    </source>
</evidence>
<protein>
    <submittedName>
        <fullName evidence="5">NUDIX domain-containing protein</fullName>
    </submittedName>
</protein>
<dbReference type="Proteomes" id="UP000313645">
    <property type="component" value="Unassembled WGS sequence"/>
</dbReference>
<dbReference type="PANTHER" id="PTHR43736:SF1">
    <property type="entry name" value="DIHYDRONEOPTERIN TRIPHOSPHATE DIPHOSPHATASE"/>
    <property type="match status" value="1"/>
</dbReference>